<reference evidence="2 3" key="1">
    <citation type="submission" date="2023-07" db="EMBL/GenBank/DDBJ databases">
        <title>Sorghum-associated microbial communities from plants grown in Nebraska, USA.</title>
        <authorList>
            <person name="Schachtman D."/>
        </authorList>
    </citation>
    <scope>NUCLEOTIDE SEQUENCE [LARGE SCALE GENOMIC DNA]</scope>
    <source>
        <strain evidence="2 3">CC351</strain>
    </source>
</reference>
<comment type="caution">
    <text evidence="2">The sequence shown here is derived from an EMBL/GenBank/DDBJ whole genome shotgun (WGS) entry which is preliminary data.</text>
</comment>
<protein>
    <recommendedName>
        <fullName evidence="4">Lipoprotein</fullName>
    </recommendedName>
</protein>
<proteinExistence type="predicted"/>
<dbReference type="PROSITE" id="PS51257">
    <property type="entry name" value="PROKAR_LIPOPROTEIN"/>
    <property type="match status" value="1"/>
</dbReference>
<dbReference type="EMBL" id="JAUSRL010000009">
    <property type="protein sequence ID" value="MDP9961979.1"/>
    <property type="molecule type" value="Genomic_DNA"/>
</dbReference>
<feature type="signal peptide" evidence="1">
    <location>
        <begin position="1"/>
        <end position="18"/>
    </location>
</feature>
<keyword evidence="1" id="KW-0732">Signal</keyword>
<gene>
    <name evidence="2" type="ORF">J2T04_003907</name>
</gene>
<organism evidence="2 3">
    <name type="scientific">Chryseobacterium lathyri</name>
    <dbReference type="NCBI Taxonomy" id="395933"/>
    <lineage>
        <taxon>Bacteria</taxon>
        <taxon>Pseudomonadati</taxon>
        <taxon>Bacteroidota</taxon>
        <taxon>Flavobacteriia</taxon>
        <taxon>Flavobacteriales</taxon>
        <taxon>Weeksellaceae</taxon>
        <taxon>Chryseobacterium group</taxon>
        <taxon>Chryseobacterium</taxon>
    </lineage>
</organism>
<evidence type="ECO:0008006" key="4">
    <source>
        <dbReference type="Google" id="ProtNLM"/>
    </source>
</evidence>
<feature type="chain" id="PRO_5046038405" description="Lipoprotein" evidence="1">
    <location>
        <begin position="19"/>
        <end position="43"/>
    </location>
</feature>
<keyword evidence="3" id="KW-1185">Reference proteome</keyword>
<dbReference type="Proteomes" id="UP001235513">
    <property type="component" value="Unassembled WGS sequence"/>
</dbReference>
<evidence type="ECO:0000256" key="1">
    <source>
        <dbReference type="SAM" id="SignalP"/>
    </source>
</evidence>
<evidence type="ECO:0000313" key="3">
    <source>
        <dbReference type="Proteomes" id="UP001235513"/>
    </source>
</evidence>
<accession>A0ABT9SRB8</accession>
<evidence type="ECO:0000313" key="2">
    <source>
        <dbReference type="EMBL" id="MDP9961979.1"/>
    </source>
</evidence>
<sequence length="43" mass="4851">MKTTLLAALCLLSFTACMPCDIEEDETKKTNDMKIKSDSLRIK</sequence>
<dbReference type="RefSeq" id="WP_306846230.1">
    <property type="nucleotide sequence ID" value="NZ_JAUSRL010000009.1"/>
</dbReference>
<name>A0ABT9SRB8_9FLAO</name>